<keyword evidence="6" id="KW-1185">Reference proteome</keyword>
<dbReference type="InterPro" id="IPR002173">
    <property type="entry name" value="Carboh/pur_kinase_PfkB_CS"/>
</dbReference>
<dbReference type="Gene3D" id="3.30.1110.10">
    <property type="match status" value="1"/>
</dbReference>
<dbReference type="CDD" id="cd01168">
    <property type="entry name" value="adenosine_kinase"/>
    <property type="match status" value="1"/>
</dbReference>
<dbReference type="InterPro" id="IPR052700">
    <property type="entry name" value="Carb_kinase_PfkB-like"/>
</dbReference>
<evidence type="ECO:0000259" key="4">
    <source>
        <dbReference type="Pfam" id="PF00294"/>
    </source>
</evidence>
<name>A0A2N3PXW7_9PROT</name>
<dbReference type="InterPro" id="IPR029056">
    <property type="entry name" value="Ribokinase-like"/>
</dbReference>
<dbReference type="PANTHER" id="PTHR43320">
    <property type="entry name" value="SUGAR KINASE"/>
    <property type="match status" value="1"/>
</dbReference>
<evidence type="ECO:0000256" key="2">
    <source>
        <dbReference type="ARBA" id="ARBA00022679"/>
    </source>
</evidence>
<dbReference type="InterPro" id="IPR011611">
    <property type="entry name" value="PfkB_dom"/>
</dbReference>
<comment type="caution">
    <text evidence="5">The sequence shown here is derived from an EMBL/GenBank/DDBJ whole genome shotgun (WGS) entry which is preliminary data.</text>
</comment>
<dbReference type="PANTHER" id="PTHR43320:SF3">
    <property type="entry name" value="CARBOHYDRATE KINASE PFKB DOMAIN-CONTAINING PROTEIN"/>
    <property type="match status" value="1"/>
</dbReference>
<sequence length="332" mass="34577">MAESSFDVAGIGNAIVDVLAHADDKVLTALGLEKGVMTLIDADRADSIYAGMAPAVECSGGSAANTIAGIAALGGKTAFIGKVKDDQLGNVFRHDLRTQGVVFDTPAAADGTSTARCMILVTPDAQRTMQTYLGACIELGPEDIDAELLGRAQVTYLEGYLWDPPQAKEAFRKAATVAHAAGRKVALSLSDPFCVERHRAEFLELMSDHIDILFANEAEITALYRTDLDGAIRQLKNHVGVAALTRGAQGSVVTDGETVVSCSAEPVSAVVDTTGAGDLYAAGFLYGFTQGRDLGTCARLGGICAAEIIGHIGARPAVDLARLVANTLSHTV</sequence>
<reference evidence="6" key="1">
    <citation type="submission" date="2017-12" db="EMBL/GenBank/DDBJ databases">
        <title>Draft genome sequence of Telmatospirillum siberiense 26-4b1T, an acidotolerant peatland alphaproteobacterium potentially involved in sulfur cycling.</title>
        <authorList>
            <person name="Hausmann B."/>
            <person name="Pjevac P."/>
            <person name="Schreck K."/>
            <person name="Herbold C.W."/>
            <person name="Daims H."/>
            <person name="Wagner M."/>
            <person name="Pester M."/>
            <person name="Loy A."/>
        </authorList>
    </citation>
    <scope>NUCLEOTIDE SEQUENCE [LARGE SCALE GENOMIC DNA]</scope>
    <source>
        <strain evidence="6">26-4b1</strain>
    </source>
</reference>
<keyword evidence="3 5" id="KW-0418">Kinase</keyword>
<keyword evidence="2" id="KW-0808">Transferase</keyword>
<organism evidence="5 6">
    <name type="scientific">Telmatospirillum siberiense</name>
    <dbReference type="NCBI Taxonomy" id="382514"/>
    <lineage>
        <taxon>Bacteria</taxon>
        <taxon>Pseudomonadati</taxon>
        <taxon>Pseudomonadota</taxon>
        <taxon>Alphaproteobacteria</taxon>
        <taxon>Rhodospirillales</taxon>
        <taxon>Rhodospirillaceae</taxon>
        <taxon>Telmatospirillum</taxon>
    </lineage>
</organism>
<evidence type="ECO:0000313" key="5">
    <source>
        <dbReference type="EMBL" id="PKU25229.1"/>
    </source>
</evidence>
<dbReference type="Gene3D" id="3.40.1190.20">
    <property type="match status" value="1"/>
</dbReference>
<protein>
    <submittedName>
        <fullName evidence="5">Adenosine kinase</fullName>
    </submittedName>
</protein>
<dbReference type="EMBL" id="PIUM01000005">
    <property type="protein sequence ID" value="PKU25229.1"/>
    <property type="molecule type" value="Genomic_DNA"/>
</dbReference>
<proteinExistence type="inferred from homology"/>
<dbReference type="OrthoDB" id="9813569at2"/>
<gene>
    <name evidence="5" type="ORF">CWS72_06360</name>
</gene>
<dbReference type="SUPFAM" id="SSF53613">
    <property type="entry name" value="Ribokinase-like"/>
    <property type="match status" value="1"/>
</dbReference>
<evidence type="ECO:0000313" key="6">
    <source>
        <dbReference type="Proteomes" id="UP000233293"/>
    </source>
</evidence>
<accession>A0A2N3PXW7</accession>
<evidence type="ECO:0000256" key="1">
    <source>
        <dbReference type="ARBA" id="ARBA00010688"/>
    </source>
</evidence>
<dbReference type="PROSITE" id="PS00584">
    <property type="entry name" value="PFKB_KINASES_2"/>
    <property type="match status" value="1"/>
</dbReference>
<dbReference type="Pfam" id="PF00294">
    <property type="entry name" value="PfkB"/>
    <property type="match status" value="1"/>
</dbReference>
<dbReference type="GO" id="GO:0016301">
    <property type="term" value="F:kinase activity"/>
    <property type="evidence" value="ECO:0007669"/>
    <property type="project" value="UniProtKB-KW"/>
</dbReference>
<dbReference type="Proteomes" id="UP000233293">
    <property type="component" value="Unassembled WGS sequence"/>
</dbReference>
<comment type="similarity">
    <text evidence="1">Belongs to the carbohydrate kinase PfkB family.</text>
</comment>
<feature type="domain" description="Carbohydrate kinase PfkB" evidence="4">
    <location>
        <begin position="59"/>
        <end position="316"/>
    </location>
</feature>
<evidence type="ECO:0000256" key="3">
    <source>
        <dbReference type="ARBA" id="ARBA00022777"/>
    </source>
</evidence>
<dbReference type="RefSeq" id="WP_101249753.1">
    <property type="nucleotide sequence ID" value="NZ_PIUM01000005.1"/>
</dbReference>
<dbReference type="AlphaFoldDB" id="A0A2N3PXW7"/>